<protein>
    <recommendedName>
        <fullName evidence="2">C-type lectin domain-containing protein</fullName>
    </recommendedName>
</protein>
<dbReference type="Gene3D" id="3.10.100.10">
    <property type="entry name" value="Mannose-Binding Protein A, subunit A"/>
    <property type="match status" value="1"/>
</dbReference>
<evidence type="ECO:0000313" key="3">
    <source>
        <dbReference type="Ensembl" id="ENSOABP00000068650.1"/>
    </source>
</evidence>
<evidence type="ECO:0000256" key="1">
    <source>
        <dbReference type="SAM" id="Phobius"/>
    </source>
</evidence>
<keyword evidence="1" id="KW-0812">Transmembrane</keyword>
<feature type="transmembrane region" description="Helical" evidence="1">
    <location>
        <begin position="103"/>
        <end position="124"/>
    </location>
</feature>
<keyword evidence="1" id="KW-0472">Membrane</keyword>
<name>A0AAZ1XM25_OREAU</name>
<evidence type="ECO:0000313" key="4">
    <source>
        <dbReference type="Proteomes" id="UP000472276"/>
    </source>
</evidence>
<dbReference type="Ensembl" id="ENSOABT00000072227.1">
    <property type="protein sequence ID" value="ENSOABP00000068650.1"/>
    <property type="gene ID" value="ENSOABG00000030878.1"/>
</dbReference>
<dbReference type="InterPro" id="IPR016186">
    <property type="entry name" value="C-type_lectin-like/link_sf"/>
</dbReference>
<reference evidence="3" key="2">
    <citation type="submission" date="2025-08" db="UniProtKB">
        <authorList>
            <consortium name="Ensembl"/>
        </authorList>
    </citation>
    <scope>IDENTIFICATION</scope>
</reference>
<reference evidence="3" key="3">
    <citation type="submission" date="2025-09" db="UniProtKB">
        <authorList>
            <consortium name="Ensembl"/>
        </authorList>
    </citation>
    <scope>IDENTIFICATION</scope>
</reference>
<evidence type="ECO:0000259" key="2">
    <source>
        <dbReference type="PROSITE" id="PS50041"/>
    </source>
</evidence>
<dbReference type="InterPro" id="IPR016187">
    <property type="entry name" value="CTDL_fold"/>
</dbReference>
<dbReference type="PROSITE" id="PS50041">
    <property type="entry name" value="C_TYPE_LECTIN_2"/>
    <property type="match status" value="1"/>
</dbReference>
<dbReference type="PANTHER" id="PTHR45784">
    <property type="entry name" value="C-TYPE LECTIN DOMAIN FAMILY 20 MEMBER A-RELATED"/>
    <property type="match status" value="1"/>
</dbReference>
<dbReference type="PANTHER" id="PTHR45784:SF5">
    <property type="entry name" value="C-TYPE LECTIN DOMAIN FAMILY 20 MEMBER A-RELATED"/>
    <property type="match status" value="1"/>
</dbReference>
<feature type="domain" description="C-type lectin" evidence="2">
    <location>
        <begin position="21"/>
        <end position="106"/>
    </location>
</feature>
<keyword evidence="4" id="KW-1185">Reference proteome</keyword>
<dbReference type="InterPro" id="IPR001304">
    <property type="entry name" value="C-type_lectin-like"/>
</dbReference>
<dbReference type="AlphaFoldDB" id="A0AAZ1XM25"/>
<keyword evidence="1" id="KW-1133">Transmembrane helix</keyword>
<reference evidence="4" key="1">
    <citation type="submission" date="2020-03" db="EMBL/GenBank/DDBJ databases">
        <title>Evolution of repeat sequences and sex chromosomes of tilapia species revealed by chromosome-level genomes.</title>
        <authorList>
            <person name="Xu L."/>
            <person name="Tao W."/>
            <person name="Wang D."/>
            <person name="Zhou Q."/>
        </authorList>
    </citation>
    <scope>NUCLEOTIDE SEQUENCE [LARGE SCALE GENOMIC DNA]</scope>
    <source>
        <strain evidence="4">Israel</strain>
    </source>
</reference>
<dbReference type="SUPFAM" id="SSF56436">
    <property type="entry name" value="C-type lectin-like"/>
    <property type="match status" value="1"/>
</dbReference>
<dbReference type="Proteomes" id="UP000472276">
    <property type="component" value="Unassembled WGS sequence"/>
</dbReference>
<organism evidence="3 4">
    <name type="scientific">Oreochromis aureus</name>
    <name type="common">Israeli tilapia</name>
    <name type="synonym">Chromis aureus</name>
    <dbReference type="NCBI Taxonomy" id="47969"/>
    <lineage>
        <taxon>Eukaryota</taxon>
        <taxon>Metazoa</taxon>
        <taxon>Chordata</taxon>
        <taxon>Craniata</taxon>
        <taxon>Vertebrata</taxon>
        <taxon>Euteleostomi</taxon>
        <taxon>Actinopterygii</taxon>
        <taxon>Neopterygii</taxon>
        <taxon>Teleostei</taxon>
        <taxon>Neoteleostei</taxon>
        <taxon>Acanthomorphata</taxon>
        <taxon>Ovalentaria</taxon>
        <taxon>Cichlomorphae</taxon>
        <taxon>Cichliformes</taxon>
        <taxon>Cichlidae</taxon>
        <taxon>African cichlids</taxon>
        <taxon>Pseudocrenilabrinae</taxon>
        <taxon>Oreochromini</taxon>
        <taxon>Oreochromis</taxon>
    </lineage>
</organism>
<dbReference type="Pfam" id="PF00059">
    <property type="entry name" value="Lectin_C"/>
    <property type="match status" value="1"/>
</dbReference>
<dbReference type="CDD" id="cd00037">
    <property type="entry name" value="CLECT"/>
    <property type="match status" value="1"/>
</dbReference>
<accession>A0AAZ1XM25</accession>
<sequence>MFFFPYAVVCHGLAVGQISSYYFLLQRPMPWVKAQEFCQKYYVDLAVLTTEEQYFTVLNATPATKVSFWLGLKRQSVSSDWQWVNGEQLGYEHCVLPLGNDPILYWLCYGALFISCIHLPVIIYNRLVRQQLKKSLLK</sequence>
<proteinExistence type="predicted"/>